<evidence type="ECO:0000313" key="2">
    <source>
        <dbReference type="EMBL" id="EDM80572.1"/>
    </source>
</evidence>
<name>A6G0C6_9BACT</name>
<dbReference type="Proteomes" id="UP000005801">
    <property type="component" value="Unassembled WGS sequence"/>
</dbReference>
<feature type="signal peptide" evidence="1">
    <location>
        <begin position="1"/>
        <end position="22"/>
    </location>
</feature>
<dbReference type="SUPFAM" id="SSF50494">
    <property type="entry name" value="Trypsin-like serine proteases"/>
    <property type="match status" value="1"/>
</dbReference>
<dbReference type="PANTHER" id="PTHR43019">
    <property type="entry name" value="SERINE ENDOPROTEASE DEGS"/>
    <property type="match status" value="1"/>
</dbReference>
<protein>
    <submittedName>
        <fullName evidence="2">Peptidase S1C, Do</fullName>
    </submittedName>
</protein>
<dbReference type="PRINTS" id="PR00834">
    <property type="entry name" value="PROTEASES2C"/>
</dbReference>
<dbReference type="AlphaFoldDB" id="A6G0C6"/>
<dbReference type="STRING" id="391625.PPSIR1_36804"/>
<sequence>MRLATATLLTAALLVPASTAVGAPASSPAPGSAEAGAQHIAAIEAWQRQMFAKASPSVVFISDGDSLGSGFFVSDDGWILTNAHVVHGKNLWDVVLSDGQRYRGRVMERAKDDIDLALIKIDAVRTPAMRLEAAPVEVGSWIGSVGHGLGGVWTYNTGMVSNVYPAGKRRSLFQTNVPLNPGNSGGPMFTREGRVVGVVTAGINGANNVNFGIRVDMALEYLPKLGLHCECWVIDTKGKDPVFLDGESVGSGPRVVIPAQDGVHELAVVHKGKRSKRKLAWPHDRYVDLSK</sequence>
<evidence type="ECO:0000313" key="3">
    <source>
        <dbReference type="Proteomes" id="UP000005801"/>
    </source>
</evidence>
<dbReference type="Pfam" id="PF13365">
    <property type="entry name" value="Trypsin_2"/>
    <property type="match status" value="1"/>
</dbReference>
<dbReference type="OrthoDB" id="9766361at2"/>
<reference evidence="2 3" key="1">
    <citation type="submission" date="2007-06" db="EMBL/GenBank/DDBJ databases">
        <authorList>
            <person name="Shimkets L."/>
            <person name="Ferriera S."/>
            <person name="Johnson J."/>
            <person name="Kravitz S."/>
            <person name="Beeson K."/>
            <person name="Sutton G."/>
            <person name="Rogers Y.-H."/>
            <person name="Friedman R."/>
            <person name="Frazier M."/>
            <person name="Venter J.C."/>
        </authorList>
    </citation>
    <scope>NUCLEOTIDE SEQUENCE [LARGE SCALE GENOMIC DNA]</scope>
    <source>
        <strain evidence="2 3">SIR-1</strain>
    </source>
</reference>
<evidence type="ECO:0000256" key="1">
    <source>
        <dbReference type="SAM" id="SignalP"/>
    </source>
</evidence>
<keyword evidence="1" id="KW-0732">Signal</keyword>
<feature type="chain" id="PRO_5002693489" evidence="1">
    <location>
        <begin position="23"/>
        <end position="291"/>
    </location>
</feature>
<dbReference type="Gene3D" id="2.40.10.10">
    <property type="entry name" value="Trypsin-like serine proteases"/>
    <property type="match status" value="2"/>
</dbReference>
<proteinExistence type="predicted"/>
<comment type="caution">
    <text evidence="2">The sequence shown here is derived from an EMBL/GenBank/DDBJ whole genome shotgun (WGS) entry which is preliminary data.</text>
</comment>
<dbReference type="GO" id="GO:0006508">
    <property type="term" value="P:proteolysis"/>
    <property type="evidence" value="ECO:0007669"/>
    <property type="project" value="InterPro"/>
</dbReference>
<keyword evidence="3" id="KW-1185">Reference proteome</keyword>
<dbReference type="eggNOG" id="COG0265">
    <property type="taxonomic scope" value="Bacteria"/>
</dbReference>
<dbReference type="EMBL" id="ABCS01000009">
    <property type="protein sequence ID" value="EDM80572.1"/>
    <property type="molecule type" value="Genomic_DNA"/>
</dbReference>
<dbReference type="RefSeq" id="WP_006970175.1">
    <property type="nucleotide sequence ID" value="NZ_ABCS01000009.1"/>
</dbReference>
<organism evidence="2 3">
    <name type="scientific">Plesiocystis pacifica SIR-1</name>
    <dbReference type="NCBI Taxonomy" id="391625"/>
    <lineage>
        <taxon>Bacteria</taxon>
        <taxon>Pseudomonadati</taxon>
        <taxon>Myxococcota</taxon>
        <taxon>Polyangia</taxon>
        <taxon>Nannocystales</taxon>
        <taxon>Nannocystaceae</taxon>
        <taxon>Plesiocystis</taxon>
    </lineage>
</organism>
<gene>
    <name evidence="2" type="ORF">PPSIR1_36804</name>
</gene>
<accession>A6G0C6</accession>
<dbReference type="InterPro" id="IPR001940">
    <property type="entry name" value="Peptidase_S1C"/>
</dbReference>
<dbReference type="InterPro" id="IPR043504">
    <property type="entry name" value="Peptidase_S1_PA_chymotrypsin"/>
</dbReference>
<dbReference type="PANTHER" id="PTHR43019:SF23">
    <property type="entry name" value="PROTEASE DO-LIKE 5, CHLOROPLASTIC"/>
    <property type="match status" value="1"/>
</dbReference>
<dbReference type="GO" id="GO:0004252">
    <property type="term" value="F:serine-type endopeptidase activity"/>
    <property type="evidence" value="ECO:0007669"/>
    <property type="project" value="InterPro"/>
</dbReference>
<dbReference type="InterPro" id="IPR009003">
    <property type="entry name" value="Peptidase_S1_PA"/>
</dbReference>